<feature type="transmembrane region" description="Helical" evidence="1">
    <location>
        <begin position="200"/>
        <end position="217"/>
    </location>
</feature>
<evidence type="ECO:0000259" key="2">
    <source>
        <dbReference type="Pfam" id="PF01569"/>
    </source>
</evidence>
<feature type="transmembrane region" description="Helical" evidence="1">
    <location>
        <begin position="223"/>
        <end position="244"/>
    </location>
</feature>
<dbReference type="InterPro" id="IPR000326">
    <property type="entry name" value="PAP2/HPO"/>
</dbReference>
<feature type="transmembrane region" description="Helical" evidence="1">
    <location>
        <begin position="93"/>
        <end position="111"/>
    </location>
</feature>
<feature type="transmembrane region" description="Helical" evidence="1">
    <location>
        <begin position="123"/>
        <end position="141"/>
    </location>
</feature>
<evidence type="ECO:0000313" key="3">
    <source>
        <dbReference type="EMBL" id="QIX24248.1"/>
    </source>
</evidence>
<proteinExistence type="predicted"/>
<feature type="transmembrane region" description="Helical" evidence="1">
    <location>
        <begin position="33"/>
        <end position="58"/>
    </location>
</feature>
<sequence length="278" mass="31268">MHQSLTHKTHPKKRRLTQRSKFRVNFISVVRQAFARASCSPFVLALLVALAMMIVFTIRPDIDLEVSRQFWAEGFTLGEDEFLISVRDLNRRLPWVLLSGLVFMLVVMPFSRGLPRLFPPHRLLLIIVFFALGPGAAVHALKNLFGRARPRHLAEFGGELVYTPVLSLGGSCTRNCSFPSGESASAIALVAFIILLPEKFRLIGTAILTPFIVIFSLNRVAMGAHFLSDVLIAWPLMFAVFLLLHRPFINNRRAIDVTFSRKSDGARRSAETRPFAEQ</sequence>
<feature type="domain" description="Phosphatidic acid phosphatase type 2/haloperoxidase" evidence="2">
    <location>
        <begin position="125"/>
        <end position="247"/>
    </location>
</feature>
<reference evidence="3 4" key="1">
    <citation type="submission" date="2020-04" db="EMBL/GenBank/DDBJ databases">
        <title>FDA dAtabase for Regulatory Grade micrObial Sequences (FDA-ARGOS): Supporting development and validation of Infectious Disease Dx tests.</title>
        <authorList>
            <person name="Sciortino C."/>
            <person name="Tallon L."/>
            <person name="Sadzewicz L."/>
            <person name="Vavikolanu K."/>
            <person name="Mehta A."/>
            <person name="Aluvathingal J."/>
            <person name="Nadendla S."/>
            <person name="Nandy P."/>
            <person name="Geyer C."/>
            <person name="Yan Y."/>
            <person name="Sichtig H."/>
        </authorList>
    </citation>
    <scope>NUCLEOTIDE SEQUENCE [LARGE SCALE GENOMIC DNA]</scope>
    <source>
        <strain evidence="3 4">FDAARGOS_633</strain>
    </source>
</reference>
<keyword evidence="1" id="KW-1133">Transmembrane helix</keyword>
<dbReference type="Pfam" id="PF01569">
    <property type="entry name" value="PAP2"/>
    <property type="match status" value="1"/>
</dbReference>
<evidence type="ECO:0000313" key="4">
    <source>
        <dbReference type="Proteomes" id="UP000500870"/>
    </source>
</evidence>
<dbReference type="SUPFAM" id="SSF48317">
    <property type="entry name" value="Acid phosphatase/Vanadium-dependent haloperoxidase"/>
    <property type="match status" value="1"/>
</dbReference>
<dbReference type="PANTHER" id="PTHR14969">
    <property type="entry name" value="SPHINGOSINE-1-PHOSPHATE PHOSPHOHYDROLASE"/>
    <property type="match status" value="1"/>
</dbReference>
<keyword evidence="1" id="KW-0472">Membrane</keyword>
<gene>
    <name evidence="3" type="ORF">FOB41_24430</name>
</gene>
<keyword evidence="1" id="KW-0812">Transmembrane</keyword>
<dbReference type="Proteomes" id="UP000500870">
    <property type="component" value="Chromosome 3"/>
</dbReference>
<organism evidence="3 4">
    <name type="scientific">Agrobacterium pusense</name>
    <dbReference type="NCBI Taxonomy" id="648995"/>
    <lineage>
        <taxon>Bacteria</taxon>
        <taxon>Pseudomonadati</taxon>
        <taxon>Pseudomonadota</taxon>
        <taxon>Alphaproteobacteria</taxon>
        <taxon>Hyphomicrobiales</taxon>
        <taxon>Rhizobiaceae</taxon>
        <taxon>Rhizobium/Agrobacterium group</taxon>
        <taxon>Agrobacterium</taxon>
    </lineage>
</organism>
<accession>A0A6H0ZU32</accession>
<protein>
    <submittedName>
        <fullName evidence="3">Phosphatase PAP2 family protein</fullName>
    </submittedName>
</protein>
<dbReference type="InterPro" id="IPR036938">
    <property type="entry name" value="PAP2/HPO_sf"/>
</dbReference>
<evidence type="ECO:0000256" key="1">
    <source>
        <dbReference type="SAM" id="Phobius"/>
    </source>
</evidence>
<dbReference type="GO" id="GO:0042392">
    <property type="term" value="F:sphingosine-1-phosphate phosphatase activity"/>
    <property type="evidence" value="ECO:0007669"/>
    <property type="project" value="TreeGrafter"/>
</dbReference>
<dbReference type="EMBL" id="CP050899">
    <property type="protein sequence ID" value="QIX24248.1"/>
    <property type="molecule type" value="Genomic_DNA"/>
</dbReference>
<name>A0A6H0ZU32_9HYPH</name>
<dbReference type="Gene3D" id="1.20.144.10">
    <property type="entry name" value="Phosphatidic acid phosphatase type 2/haloperoxidase"/>
    <property type="match status" value="1"/>
</dbReference>
<dbReference type="CDD" id="cd03396">
    <property type="entry name" value="PAP2_like_6"/>
    <property type="match status" value="1"/>
</dbReference>
<dbReference type="PANTHER" id="PTHR14969:SF13">
    <property type="entry name" value="AT30094P"/>
    <property type="match status" value="1"/>
</dbReference>
<dbReference type="AlphaFoldDB" id="A0A6H0ZU32"/>